<dbReference type="eggNOG" id="COG0834">
    <property type="taxonomic scope" value="Bacteria"/>
</dbReference>
<dbReference type="PROSITE" id="PS01039">
    <property type="entry name" value="SBP_BACTERIAL_3"/>
    <property type="match status" value="1"/>
</dbReference>
<gene>
    <name evidence="7" type="ORF">BN940_15806</name>
</gene>
<sequence length="278" mass="29891">MLMESMDPSPAIMKKKLSALLLASLLPLLAAAPAAHAATDDLAAIQKAGVLRIGTEGTYAPFSYHDAKDNRLVGFDVDIGRAIAQRLGVKAQFVEGKWDGLIAGLDVNRYDVVINQVGISPERQAKFDFSKPYIASAAALIVREDNDTIHAFSDLKGKRSANTITSNFGKLAQRSGAEVVPVQGFNDAIALLTSGRVDATVNDELSFLDFKHQQPKAKVKVVATDDSAEFGQSGVLMRKNQPALKAAIDKALDGLRDDGTYKQISERYFGADLSAKLK</sequence>
<dbReference type="SMART" id="SM00062">
    <property type="entry name" value="PBPb"/>
    <property type="match status" value="1"/>
</dbReference>
<dbReference type="InterPro" id="IPR001638">
    <property type="entry name" value="Solute-binding_3/MltF_N"/>
</dbReference>
<evidence type="ECO:0000256" key="5">
    <source>
        <dbReference type="SAM" id="SignalP"/>
    </source>
</evidence>
<reference evidence="7 8" key="1">
    <citation type="journal article" date="2014" name="BMC Microbiol.">
        <title>The oxygen-independent metabolism of cyclic monoterpenes in Castellaniella defragrans 65Phen.</title>
        <authorList>
            <person name="Petasch J."/>
            <person name="Disch E.M."/>
            <person name="Markert S."/>
            <person name="Becher D."/>
            <person name="Schweder T."/>
            <person name="Huttel B."/>
            <person name="Reinhardt R."/>
            <person name="Harder J."/>
        </authorList>
    </citation>
    <scope>NUCLEOTIDE SEQUENCE [LARGE SCALE GENOMIC DNA]</scope>
    <source>
        <strain evidence="7">65Phen</strain>
    </source>
</reference>
<evidence type="ECO:0000256" key="1">
    <source>
        <dbReference type="ARBA" id="ARBA00004196"/>
    </source>
</evidence>
<dbReference type="CDD" id="cd13711">
    <property type="entry name" value="PBP2_Ngo0372_TcyA"/>
    <property type="match status" value="1"/>
</dbReference>
<evidence type="ECO:0000256" key="2">
    <source>
        <dbReference type="ARBA" id="ARBA00010333"/>
    </source>
</evidence>
<evidence type="ECO:0000256" key="4">
    <source>
        <dbReference type="RuleBase" id="RU003744"/>
    </source>
</evidence>
<dbReference type="PANTHER" id="PTHR35936">
    <property type="entry name" value="MEMBRANE-BOUND LYTIC MUREIN TRANSGLYCOSYLASE F"/>
    <property type="match status" value="1"/>
</dbReference>
<organism evidence="7 8">
    <name type="scientific">Castellaniella defragrans (strain DSM 12143 / CCUG 39792 / 65Phen)</name>
    <name type="common">Alcaligenes defragrans</name>
    <dbReference type="NCBI Taxonomy" id="1437824"/>
    <lineage>
        <taxon>Bacteria</taxon>
        <taxon>Pseudomonadati</taxon>
        <taxon>Pseudomonadota</taxon>
        <taxon>Betaproteobacteria</taxon>
        <taxon>Burkholderiales</taxon>
        <taxon>Alcaligenaceae</taxon>
        <taxon>Castellaniella</taxon>
    </lineage>
</organism>
<dbReference type="HOGENOM" id="CLU_019602_18_5_4"/>
<dbReference type="PANTHER" id="PTHR35936:SF34">
    <property type="entry name" value="ABC TRANSPORTER EXTRACELLULAR-BINDING PROTEIN YCKB-RELATED"/>
    <property type="match status" value="1"/>
</dbReference>
<feature type="chain" id="PRO_5004916433" evidence="5">
    <location>
        <begin position="38"/>
        <end position="278"/>
    </location>
</feature>
<keyword evidence="8" id="KW-1185">Reference proteome</keyword>
<protein>
    <submittedName>
        <fullName evidence="7">ABC-type amino acid transport/signal transduction systems, periplasmic component/domain</fullName>
    </submittedName>
</protein>
<dbReference type="Pfam" id="PF00497">
    <property type="entry name" value="SBP_bac_3"/>
    <property type="match status" value="1"/>
</dbReference>
<name>W8X5F9_CASD6</name>
<keyword evidence="3 5" id="KW-0732">Signal</keyword>
<dbReference type="PATRIC" id="fig|1437824.5.peg.3122"/>
<dbReference type="GO" id="GO:0030313">
    <property type="term" value="C:cell envelope"/>
    <property type="evidence" value="ECO:0007669"/>
    <property type="project" value="UniProtKB-SubCell"/>
</dbReference>
<dbReference type="SUPFAM" id="SSF53850">
    <property type="entry name" value="Periplasmic binding protein-like II"/>
    <property type="match status" value="1"/>
</dbReference>
<feature type="domain" description="Solute-binding protein family 3/N-terminal" evidence="6">
    <location>
        <begin position="50"/>
        <end position="272"/>
    </location>
</feature>
<comment type="similarity">
    <text evidence="2 4">Belongs to the bacterial solute-binding protein 3 family.</text>
</comment>
<dbReference type="InterPro" id="IPR018313">
    <property type="entry name" value="SBP_3_CS"/>
</dbReference>
<dbReference type="KEGG" id="cdn:BN940_15806"/>
<accession>W8X5F9</accession>
<proteinExistence type="inferred from homology"/>
<dbReference type="Gene3D" id="3.40.190.10">
    <property type="entry name" value="Periplasmic binding protein-like II"/>
    <property type="match status" value="2"/>
</dbReference>
<evidence type="ECO:0000259" key="6">
    <source>
        <dbReference type="SMART" id="SM00062"/>
    </source>
</evidence>
<evidence type="ECO:0000256" key="3">
    <source>
        <dbReference type="ARBA" id="ARBA00022729"/>
    </source>
</evidence>
<dbReference type="EMBL" id="HG916765">
    <property type="protein sequence ID" value="CDM25602.1"/>
    <property type="molecule type" value="Genomic_DNA"/>
</dbReference>
<evidence type="ECO:0000313" key="8">
    <source>
        <dbReference type="Proteomes" id="UP000019805"/>
    </source>
</evidence>
<comment type="subcellular location">
    <subcellularLocation>
        <location evidence="1">Cell envelope</location>
    </subcellularLocation>
</comment>
<feature type="signal peptide" evidence="5">
    <location>
        <begin position="1"/>
        <end position="37"/>
    </location>
</feature>
<dbReference type="AlphaFoldDB" id="W8X5F9"/>
<evidence type="ECO:0000313" key="7">
    <source>
        <dbReference type="EMBL" id="CDM25602.1"/>
    </source>
</evidence>
<dbReference type="Proteomes" id="UP000019805">
    <property type="component" value="Chromosome"/>
</dbReference>
<dbReference type="STRING" id="1437824.BN940_15806"/>